<dbReference type="InterPro" id="IPR008030">
    <property type="entry name" value="NmrA-like"/>
</dbReference>
<keyword evidence="3" id="KW-1185">Reference proteome</keyword>
<dbReference type="PANTHER" id="PTHR43162:SF1">
    <property type="entry name" value="PRESTALK A DIFFERENTIATION PROTEIN A"/>
    <property type="match status" value="1"/>
</dbReference>
<reference evidence="2" key="1">
    <citation type="submission" date="2021-12" db="EMBL/GenBank/DDBJ databases">
        <title>Prjna785345.</title>
        <authorList>
            <person name="Rujirawat T."/>
            <person name="Krajaejun T."/>
        </authorList>
    </citation>
    <scope>NUCLEOTIDE SEQUENCE</scope>
    <source>
        <strain evidence="2">Pi057C3</strain>
    </source>
</reference>
<sequence length="321" mass="35834">MARLVLLPLPARRATLHPRDVLWAAVRAGTQPGVTFRLARSRDSRREDDDGWLHEIRTQHPAILPEESDFFVDFSKKNELAKALEGCEGVVLNSQLEDPDVVENETAMLDAANDVGVKDVLKVSTVRRLIDGASTATTMGRRHAMVEEHLRQLAFGGATRILRCSTLMDKYLYGRWWDMVCGRTLSVSVKNGRISLLHPVDLADVLCAKLASPAETSSVEDLHVTGPEALTFQEITQQLSKGIGETVTYSFFPLWAVQPSMWIRGERPEAITNELEMARALERDAEAEVSSTVEAVLGRSPQSFLSFVQQHQDAWPLKRFT</sequence>
<gene>
    <name evidence="2" type="ORF">P43SY_010143</name>
</gene>
<dbReference type="EMBL" id="JAKCXM010000292">
    <property type="protein sequence ID" value="KAJ0396508.1"/>
    <property type="molecule type" value="Genomic_DNA"/>
</dbReference>
<evidence type="ECO:0000313" key="3">
    <source>
        <dbReference type="Proteomes" id="UP001209570"/>
    </source>
</evidence>
<feature type="domain" description="NmrA-like" evidence="1">
    <location>
        <begin position="73"/>
        <end position="284"/>
    </location>
</feature>
<dbReference type="InterPro" id="IPR036291">
    <property type="entry name" value="NAD(P)-bd_dom_sf"/>
</dbReference>
<dbReference type="Pfam" id="PF05368">
    <property type="entry name" value="NmrA"/>
    <property type="match status" value="1"/>
</dbReference>
<proteinExistence type="predicted"/>
<evidence type="ECO:0000259" key="1">
    <source>
        <dbReference type="Pfam" id="PF05368"/>
    </source>
</evidence>
<dbReference type="Gene3D" id="3.40.50.720">
    <property type="entry name" value="NAD(P)-binding Rossmann-like Domain"/>
    <property type="match status" value="1"/>
</dbReference>
<comment type="caution">
    <text evidence="2">The sequence shown here is derived from an EMBL/GenBank/DDBJ whole genome shotgun (WGS) entry which is preliminary data.</text>
</comment>
<protein>
    <recommendedName>
        <fullName evidence="1">NmrA-like domain-containing protein</fullName>
    </recommendedName>
</protein>
<name>A0AAD5LCL2_PYTIN</name>
<dbReference type="SUPFAM" id="SSF51735">
    <property type="entry name" value="NAD(P)-binding Rossmann-fold domains"/>
    <property type="match status" value="1"/>
</dbReference>
<dbReference type="AlphaFoldDB" id="A0AAD5LCL2"/>
<evidence type="ECO:0000313" key="2">
    <source>
        <dbReference type="EMBL" id="KAJ0396508.1"/>
    </source>
</evidence>
<accession>A0AAD5LCL2</accession>
<dbReference type="PANTHER" id="PTHR43162">
    <property type="match status" value="1"/>
</dbReference>
<dbReference type="Proteomes" id="UP001209570">
    <property type="component" value="Unassembled WGS sequence"/>
</dbReference>
<dbReference type="InterPro" id="IPR051604">
    <property type="entry name" value="Ergot_Alk_Oxidoreductase"/>
</dbReference>
<organism evidence="2 3">
    <name type="scientific">Pythium insidiosum</name>
    <name type="common">Pythiosis disease agent</name>
    <dbReference type="NCBI Taxonomy" id="114742"/>
    <lineage>
        <taxon>Eukaryota</taxon>
        <taxon>Sar</taxon>
        <taxon>Stramenopiles</taxon>
        <taxon>Oomycota</taxon>
        <taxon>Peronosporomycetes</taxon>
        <taxon>Pythiales</taxon>
        <taxon>Pythiaceae</taxon>
        <taxon>Pythium</taxon>
    </lineage>
</organism>